<reference evidence="2" key="1">
    <citation type="submission" date="2014-09" db="EMBL/GenBank/DDBJ databases">
        <authorList>
            <person name="Magalhaes I.L.F."/>
            <person name="Oliveira U."/>
            <person name="Santos F.R."/>
            <person name="Vidigal T.H.D.A."/>
            <person name="Brescovit A.D."/>
            <person name="Santos A.J."/>
        </authorList>
    </citation>
    <scope>NUCLEOTIDE SEQUENCE</scope>
    <source>
        <tissue evidence="2">Shoot tissue taken approximately 20 cm above the soil surface</tissue>
    </source>
</reference>
<name>A0A0A9FTW6_ARUDO</name>
<protein>
    <submittedName>
        <fullName evidence="2">Uncharacterized protein</fullName>
    </submittedName>
</protein>
<organism evidence="2">
    <name type="scientific">Arundo donax</name>
    <name type="common">Giant reed</name>
    <name type="synonym">Donax arundinaceus</name>
    <dbReference type="NCBI Taxonomy" id="35708"/>
    <lineage>
        <taxon>Eukaryota</taxon>
        <taxon>Viridiplantae</taxon>
        <taxon>Streptophyta</taxon>
        <taxon>Embryophyta</taxon>
        <taxon>Tracheophyta</taxon>
        <taxon>Spermatophyta</taxon>
        <taxon>Magnoliopsida</taxon>
        <taxon>Liliopsida</taxon>
        <taxon>Poales</taxon>
        <taxon>Poaceae</taxon>
        <taxon>PACMAD clade</taxon>
        <taxon>Arundinoideae</taxon>
        <taxon>Arundineae</taxon>
        <taxon>Arundo</taxon>
    </lineage>
</organism>
<keyword evidence="1" id="KW-0175">Coiled coil</keyword>
<sequence length="80" mass="9149">MIGKASNSFQFHILPGNEIDNDNAGNDYGIGSIGNENEKVENENENYRHRFRSINGNPDRESLNCNTRRWHNVDISKNIS</sequence>
<dbReference type="AlphaFoldDB" id="A0A0A9FTW6"/>
<reference evidence="2" key="2">
    <citation type="journal article" date="2015" name="Data Brief">
        <title>Shoot transcriptome of the giant reed, Arundo donax.</title>
        <authorList>
            <person name="Barrero R.A."/>
            <person name="Guerrero F.D."/>
            <person name="Moolhuijzen P."/>
            <person name="Goolsby J.A."/>
            <person name="Tidwell J."/>
            <person name="Bellgard S.E."/>
            <person name="Bellgard M.I."/>
        </authorList>
    </citation>
    <scope>NUCLEOTIDE SEQUENCE</scope>
    <source>
        <tissue evidence="2">Shoot tissue taken approximately 20 cm above the soil surface</tissue>
    </source>
</reference>
<dbReference type="EMBL" id="GBRH01184125">
    <property type="protein sequence ID" value="JAE13771.1"/>
    <property type="molecule type" value="Transcribed_RNA"/>
</dbReference>
<feature type="coiled-coil region" evidence="1">
    <location>
        <begin position="30"/>
        <end position="57"/>
    </location>
</feature>
<proteinExistence type="predicted"/>
<accession>A0A0A9FTW6</accession>
<evidence type="ECO:0000256" key="1">
    <source>
        <dbReference type="SAM" id="Coils"/>
    </source>
</evidence>
<evidence type="ECO:0000313" key="2">
    <source>
        <dbReference type="EMBL" id="JAE13771.1"/>
    </source>
</evidence>